<sequence length="294" mass="32238">MQKKYVMTGLLFVTPITLILLTFLLFPIAQSFYYSLTDWKGVGAYSFIGFKNYADIFKEDVFVHSLWRTLAIGLSAAVLSNVLGLFFAVLLDQPLRTKKALRALYYIPNVIPIVVAAFVWRYILDANSGLANQWLSALAGRPVTTAWVDSPDYVVPTIVLITVWQMMGPIIIIYLAALQGVPGELLEAGMLDGASRPRRFVSIVLPMIAPGITVNVLIGLANGIRLFDLPFALTGGGPANASETLAIRIYRYAFQSSDMAYGMAASFVMTMVVLVVTCFFVALSRKYEQGAHGA</sequence>
<dbReference type="InterPro" id="IPR035906">
    <property type="entry name" value="MetI-like_sf"/>
</dbReference>
<dbReference type="AlphaFoldDB" id="A0A081P841"/>
<dbReference type="RefSeq" id="WP_036678132.1">
    <property type="nucleotide sequence ID" value="NZ_JNVM01000005.1"/>
</dbReference>
<keyword evidence="3" id="KW-1003">Cell membrane</keyword>
<dbReference type="InterPro" id="IPR050809">
    <property type="entry name" value="UgpAE/MalFG_permease"/>
</dbReference>
<keyword evidence="10" id="KW-1185">Reference proteome</keyword>
<evidence type="ECO:0000313" key="9">
    <source>
        <dbReference type="EMBL" id="KEQ26864.1"/>
    </source>
</evidence>
<evidence type="ECO:0000313" key="10">
    <source>
        <dbReference type="Proteomes" id="UP000028123"/>
    </source>
</evidence>
<keyword evidence="2 7" id="KW-0813">Transport</keyword>
<dbReference type="SUPFAM" id="SSF161098">
    <property type="entry name" value="MetI-like"/>
    <property type="match status" value="1"/>
</dbReference>
<evidence type="ECO:0000256" key="7">
    <source>
        <dbReference type="RuleBase" id="RU363032"/>
    </source>
</evidence>
<organism evidence="9 10">
    <name type="scientific">Paenibacillus tyrfis</name>
    <dbReference type="NCBI Taxonomy" id="1501230"/>
    <lineage>
        <taxon>Bacteria</taxon>
        <taxon>Bacillati</taxon>
        <taxon>Bacillota</taxon>
        <taxon>Bacilli</taxon>
        <taxon>Bacillales</taxon>
        <taxon>Paenibacillaceae</taxon>
        <taxon>Paenibacillus</taxon>
    </lineage>
</organism>
<reference evidence="9 10" key="1">
    <citation type="submission" date="2014-06" db="EMBL/GenBank/DDBJ databases">
        <title>Draft genome sequence of Paenibacillus sp. MSt1.</title>
        <authorList>
            <person name="Aw Y.K."/>
            <person name="Ong K.S."/>
            <person name="Gan H.M."/>
            <person name="Lee S.M."/>
        </authorList>
    </citation>
    <scope>NUCLEOTIDE SEQUENCE [LARGE SCALE GENOMIC DNA]</scope>
    <source>
        <strain evidence="9 10">MSt1</strain>
    </source>
</reference>
<evidence type="ECO:0000256" key="5">
    <source>
        <dbReference type="ARBA" id="ARBA00022989"/>
    </source>
</evidence>
<evidence type="ECO:0000256" key="4">
    <source>
        <dbReference type="ARBA" id="ARBA00022692"/>
    </source>
</evidence>
<gene>
    <name evidence="9" type="ORF">ET33_29400</name>
</gene>
<dbReference type="Pfam" id="PF00528">
    <property type="entry name" value="BPD_transp_1"/>
    <property type="match status" value="1"/>
</dbReference>
<dbReference type="CDD" id="cd06261">
    <property type="entry name" value="TM_PBP2"/>
    <property type="match status" value="1"/>
</dbReference>
<dbReference type="PANTHER" id="PTHR43227">
    <property type="entry name" value="BLL4140 PROTEIN"/>
    <property type="match status" value="1"/>
</dbReference>
<evidence type="ECO:0000256" key="1">
    <source>
        <dbReference type="ARBA" id="ARBA00004651"/>
    </source>
</evidence>
<proteinExistence type="inferred from homology"/>
<keyword evidence="6 7" id="KW-0472">Membrane</keyword>
<dbReference type="EMBL" id="JNVM01000005">
    <property type="protein sequence ID" value="KEQ26864.1"/>
    <property type="molecule type" value="Genomic_DNA"/>
</dbReference>
<comment type="subcellular location">
    <subcellularLocation>
        <location evidence="1 7">Cell membrane</location>
        <topology evidence="1 7">Multi-pass membrane protein</topology>
    </subcellularLocation>
</comment>
<dbReference type="eggNOG" id="COG1175">
    <property type="taxonomic scope" value="Bacteria"/>
</dbReference>
<accession>A0A081P841</accession>
<dbReference type="PANTHER" id="PTHR43227:SF11">
    <property type="entry name" value="BLL4140 PROTEIN"/>
    <property type="match status" value="1"/>
</dbReference>
<comment type="similarity">
    <text evidence="7">Belongs to the binding-protein-dependent transport system permease family.</text>
</comment>
<dbReference type="GO" id="GO:0055085">
    <property type="term" value="P:transmembrane transport"/>
    <property type="evidence" value="ECO:0007669"/>
    <property type="project" value="InterPro"/>
</dbReference>
<dbReference type="InterPro" id="IPR000515">
    <property type="entry name" value="MetI-like"/>
</dbReference>
<dbReference type="GO" id="GO:0005886">
    <property type="term" value="C:plasma membrane"/>
    <property type="evidence" value="ECO:0007669"/>
    <property type="project" value="UniProtKB-SubCell"/>
</dbReference>
<feature type="transmembrane region" description="Helical" evidence="7">
    <location>
        <begin position="199"/>
        <end position="221"/>
    </location>
</feature>
<protein>
    <recommendedName>
        <fullName evidence="8">ABC transmembrane type-1 domain-containing protein</fullName>
    </recommendedName>
</protein>
<feature type="domain" description="ABC transmembrane type-1" evidence="8">
    <location>
        <begin position="66"/>
        <end position="280"/>
    </location>
</feature>
<dbReference type="Proteomes" id="UP000028123">
    <property type="component" value="Unassembled WGS sequence"/>
</dbReference>
<evidence type="ECO:0000259" key="8">
    <source>
        <dbReference type="PROSITE" id="PS50928"/>
    </source>
</evidence>
<dbReference type="PROSITE" id="PS50928">
    <property type="entry name" value="ABC_TM1"/>
    <property type="match status" value="1"/>
</dbReference>
<feature type="transmembrane region" description="Helical" evidence="7">
    <location>
        <begin position="260"/>
        <end position="283"/>
    </location>
</feature>
<evidence type="ECO:0000256" key="3">
    <source>
        <dbReference type="ARBA" id="ARBA00022475"/>
    </source>
</evidence>
<dbReference type="Gene3D" id="1.10.3720.10">
    <property type="entry name" value="MetI-like"/>
    <property type="match status" value="1"/>
</dbReference>
<keyword evidence="4 7" id="KW-0812">Transmembrane</keyword>
<feature type="transmembrane region" description="Helical" evidence="7">
    <location>
        <begin position="70"/>
        <end position="91"/>
    </location>
</feature>
<evidence type="ECO:0000256" key="2">
    <source>
        <dbReference type="ARBA" id="ARBA00022448"/>
    </source>
</evidence>
<dbReference type="OrthoDB" id="5174895at2"/>
<feature type="transmembrane region" description="Helical" evidence="7">
    <location>
        <begin position="153"/>
        <end position="178"/>
    </location>
</feature>
<comment type="caution">
    <text evidence="9">The sequence shown here is derived from an EMBL/GenBank/DDBJ whole genome shotgun (WGS) entry which is preliminary data.</text>
</comment>
<evidence type="ECO:0000256" key="6">
    <source>
        <dbReference type="ARBA" id="ARBA00023136"/>
    </source>
</evidence>
<keyword evidence="5 7" id="KW-1133">Transmembrane helix</keyword>
<name>A0A081P841_9BACL</name>
<feature type="transmembrane region" description="Helical" evidence="7">
    <location>
        <begin position="103"/>
        <end position="123"/>
    </location>
</feature>